<proteinExistence type="inferred from homology"/>
<evidence type="ECO:0000313" key="6">
    <source>
        <dbReference type="EMBL" id="MBW4866321.1"/>
    </source>
</evidence>
<evidence type="ECO:0000256" key="4">
    <source>
        <dbReference type="SAM" id="SignalP"/>
    </source>
</evidence>
<dbReference type="PANTHER" id="PTHR42693:SF53">
    <property type="entry name" value="ENDO-4-O-SULFATASE"/>
    <property type="match status" value="1"/>
</dbReference>
<dbReference type="InterPro" id="IPR050738">
    <property type="entry name" value="Sulfatase"/>
</dbReference>
<dbReference type="Proteomes" id="UP001196873">
    <property type="component" value="Unassembled WGS sequence"/>
</dbReference>
<evidence type="ECO:0000313" key="7">
    <source>
        <dbReference type="Proteomes" id="UP001196873"/>
    </source>
</evidence>
<dbReference type="GO" id="GO:0004065">
    <property type="term" value="F:arylsulfatase activity"/>
    <property type="evidence" value="ECO:0007669"/>
    <property type="project" value="TreeGrafter"/>
</dbReference>
<sequence length="512" mass="58112">MKKKTFFAGLLVFSPQAICAVAGNNVPPNIVYVFPDQFRNAALGIWQEKGFAEQVKFRGDPTHTPRLNEFAKESVVLSSAMSNCPLSSPHRGSLLTGMYPNRSGVPVNCNSSRPFSFIRPETTCIGDVFHQAGYDCGYIGKLHADRPEQNDPARPGHYVEDKQLVWDAYTPKERRHGFNFWYSYGTFDEHKNPHYWDTEGKKHEPHEWSPLHEARIAADYIRNLHGERDPKKPFFLMVGMNPPHSPYRSLNDCMPEDYALYKDKPIEQLLVRDNAVRNMDKAKSAAFYFASVSGVDRAFGQILDALKEAGLTRNTIVVFASDHGETMCSQGTEDPKNSPYTESMNIPFMVRYPGHLTPRVDSLLMSSPDIMPTMIGLAGLGHHIPSSVQGHDYSSLFLNKKATIQRPDAALYIQNIDGRKGTDGKVLDYFPSARGIKTSRYTLALYITRNKKLKNVLFFDDWNDPYQLHNIDPKTRKADYLALCHRLGELLKEIDDPWAQQQILSQLISYKK</sequence>
<dbReference type="EMBL" id="JAHXRF010000015">
    <property type="protein sequence ID" value="MBW4866321.1"/>
    <property type="molecule type" value="Genomic_DNA"/>
</dbReference>
<organism evidence="6 7">
    <name type="scientific">Segatella salivae</name>
    <dbReference type="NCBI Taxonomy" id="228604"/>
    <lineage>
        <taxon>Bacteria</taxon>
        <taxon>Pseudomonadati</taxon>
        <taxon>Bacteroidota</taxon>
        <taxon>Bacteroidia</taxon>
        <taxon>Bacteroidales</taxon>
        <taxon>Prevotellaceae</taxon>
        <taxon>Segatella</taxon>
    </lineage>
</organism>
<feature type="domain" description="Sulfatase N-terminal" evidence="5">
    <location>
        <begin position="28"/>
        <end position="379"/>
    </location>
</feature>
<comment type="similarity">
    <text evidence="1">Belongs to the sulfatase family.</text>
</comment>
<dbReference type="PANTHER" id="PTHR42693">
    <property type="entry name" value="ARYLSULFATASE FAMILY MEMBER"/>
    <property type="match status" value="1"/>
</dbReference>
<keyword evidence="4" id="KW-0732">Signal</keyword>
<evidence type="ECO:0000256" key="2">
    <source>
        <dbReference type="ARBA" id="ARBA00022801"/>
    </source>
</evidence>
<accession>A0AAW4NND5</accession>
<protein>
    <submittedName>
        <fullName evidence="6">Sulfatase</fullName>
    </submittedName>
</protein>
<comment type="PTM">
    <text evidence="3">The conversion to 3-oxoalanine (also known as C-formylglycine, FGly), of a serine or cysteine residue in prokaryotes and of a cysteine residue in eukaryotes, is critical for catalytic activity.</text>
</comment>
<feature type="modified residue" description="3-oxoalanine (Ser)" evidence="3">
    <location>
        <position position="87"/>
    </location>
</feature>
<evidence type="ECO:0000256" key="1">
    <source>
        <dbReference type="ARBA" id="ARBA00008779"/>
    </source>
</evidence>
<dbReference type="RefSeq" id="WP_219425636.1">
    <property type="nucleotide sequence ID" value="NZ_JAHXQY010000007.1"/>
</dbReference>
<dbReference type="Pfam" id="PF00884">
    <property type="entry name" value="Sulfatase"/>
    <property type="match status" value="1"/>
</dbReference>
<dbReference type="AlphaFoldDB" id="A0AAW4NND5"/>
<comment type="caution">
    <text evidence="6">The sequence shown here is derived from an EMBL/GenBank/DDBJ whole genome shotgun (WGS) entry which is preliminary data.</text>
</comment>
<evidence type="ECO:0000256" key="3">
    <source>
        <dbReference type="PIRSR" id="PIRSR600917-52"/>
    </source>
</evidence>
<name>A0AAW4NND5_9BACT</name>
<feature type="chain" id="PRO_5043980511" evidence="4">
    <location>
        <begin position="20"/>
        <end position="512"/>
    </location>
</feature>
<reference evidence="6" key="1">
    <citation type="submission" date="2021-07" db="EMBL/GenBank/DDBJ databases">
        <title>Genomic diversity and antimicrobial resistance of Prevotella spp. isolated from chronic lung disease airways.</title>
        <authorList>
            <person name="Webb K.A."/>
            <person name="Olagoke O.S."/>
            <person name="Baird T."/>
            <person name="Neill J."/>
            <person name="Pham A."/>
            <person name="Wells T.J."/>
            <person name="Ramsay K.A."/>
            <person name="Bell S.C."/>
            <person name="Sarovich D.S."/>
            <person name="Price E.P."/>
        </authorList>
    </citation>
    <scope>NUCLEOTIDE SEQUENCE</scope>
    <source>
        <strain evidence="6">SCHI0047.S.3</strain>
    </source>
</reference>
<evidence type="ECO:0000259" key="5">
    <source>
        <dbReference type="Pfam" id="PF00884"/>
    </source>
</evidence>
<dbReference type="InterPro" id="IPR000917">
    <property type="entry name" value="Sulfatase_N"/>
</dbReference>
<feature type="signal peptide" evidence="4">
    <location>
        <begin position="1"/>
        <end position="19"/>
    </location>
</feature>
<dbReference type="CDD" id="cd16034">
    <property type="entry name" value="sulfatase_like"/>
    <property type="match status" value="1"/>
</dbReference>
<keyword evidence="2" id="KW-0378">Hydrolase</keyword>
<gene>
    <name evidence="6" type="ORF">KZY68_09960</name>
</gene>